<evidence type="ECO:0000256" key="5">
    <source>
        <dbReference type="ARBA" id="ARBA00022737"/>
    </source>
</evidence>
<evidence type="ECO:0000313" key="8">
    <source>
        <dbReference type="Proteomes" id="UP000238007"/>
    </source>
</evidence>
<dbReference type="EMBL" id="PVTP01000010">
    <property type="protein sequence ID" value="PRY75990.1"/>
    <property type="molecule type" value="Genomic_DNA"/>
</dbReference>
<dbReference type="InterPro" id="IPR050557">
    <property type="entry name" value="RTX_toxin/Mannuronan_C5-epim"/>
</dbReference>
<dbReference type="InterPro" id="IPR024079">
    <property type="entry name" value="MetalloPept_cat_dom_sf"/>
</dbReference>
<name>A0A2T0VW01_9RHOB</name>
<dbReference type="Pfam" id="PF00353">
    <property type="entry name" value="HemolysinCabind"/>
    <property type="match status" value="2"/>
</dbReference>
<gene>
    <name evidence="7" type="ORF">CLV80_11076</name>
</gene>
<evidence type="ECO:0000256" key="2">
    <source>
        <dbReference type="ARBA" id="ARBA00004613"/>
    </source>
</evidence>
<dbReference type="Proteomes" id="UP000238007">
    <property type="component" value="Unassembled WGS sequence"/>
</dbReference>
<dbReference type="PANTHER" id="PTHR38340">
    <property type="entry name" value="S-LAYER PROTEIN"/>
    <property type="match status" value="1"/>
</dbReference>
<dbReference type="InterPro" id="IPR011049">
    <property type="entry name" value="Serralysin-like_metalloprot_C"/>
</dbReference>
<dbReference type="CDD" id="cd04277">
    <property type="entry name" value="ZnMc_serralysin_like"/>
    <property type="match status" value="1"/>
</dbReference>
<evidence type="ECO:0000259" key="6">
    <source>
        <dbReference type="SMART" id="SM00235"/>
    </source>
</evidence>
<comment type="caution">
    <text evidence="7">The sequence shown here is derived from an EMBL/GenBank/DDBJ whole genome shotgun (WGS) entry which is preliminary data.</text>
</comment>
<dbReference type="InterPro" id="IPR006026">
    <property type="entry name" value="Peptidase_Metallo"/>
</dbReference>
<dbReference type="Pfam" id="PF08548">
    <property type="entry name" value="Peptidase_M10_C"/>
    <property type="match status" value="1"/>
</dbReference>
<dbReference type="SUPFAM" id="SSF51120">
    <property type="entry name" value="beta-Roll"/>
    <property type="match status" value="2"/>
</dbReference>
<reference evidence="7 8" key="1">
    <citation type="submission" date="2018-03" db="EMBL/GenBank/DDBJ databases">
        <title>Genomic Encyclopedia of Archaeal and Bacterial Type Strains, Phase II (KMG-II): from individual species to whole genera.</title>
        <authorList>
            <person name="Goeker M."/>
        </authorList>
    </citation>
    <scope>NUCLEOTIDE SEQUENCE [LARGE SCALE GENOMIC DNA]</scope>
    <source>
        <strain evidence="7 8">DSM 101533</strain>
    </source>
</reference>
<dbReference type="Gene3D" id="3.40.390.10">
    <property type="entry name" value="Collagenase (Catalytic Domain)"/>
    <property type="match status" value="1"/>
</dbReference>
<evidence type="ECO:0000313" key="7">
    <source>
        <dbReference type="EMBL" id="PRY75990.1"/>
    </source>
</evidence>
<dbReference type="PRINTS" id="PR00313">
    <property type="entry name" value="CABNDNGRPT"/>
</dbReference>
<dbReference type="GO" id="GO:0008237">
    <property type="term" value="F:metallopeptidase activity"/>
    <property type="evidence" value="ECO:0007669"/>
    <property type="project" value="InterPro"/>
</dbReference>
<comment type="similarity">
    <text evidence="3">Belongs to the peptidase M10B family.</text>
</comment>
<dbReference type="InterPro" id="IPR001343">
    <property type="entry name" value="Hemolysn_Ca-bd"/>
</dbReference>
<dbReference type="GO" id="GO:0008270">
    <property type="term" value="F:zinc ion binding"/>
    <property type="evidence" value="ECO:0007669"/>
    <property type="project" value="InterPro"/>
</dbReference>
<protein>
    <submittedName>
        <fullName evidence="7">Serralysin</fullName>
    </submittedName>
</protein>
<comment type="cofactor">
    <cofactor evidence="1">
        <name>Ca(2+)</name>
        <dbReference type="ChEBI" id="CHEBI:29108"/>
    </cofactor>
</comment>
<dbReference type="AlphaFoldDB" id="A0A2T0VW01"/>
<evidence type="ECO:0000256" key="3">
    <source>
        <dbReference type="ARBA" id="ARBA00009490"/>
    </source>
</evidence>
<dbReference type="GO" id="GO:0006508">
    <property type="term" value="P:proteolysis"/>
    <property type="evidence" value="ECO:0007669"/>
    <property type="project" value="InterPro"/>
</dbReference>
<comment type="subcellular location">
    <subcellularLocation>
        <location evidence="2">Secreted</location>
    </subcellularLocation>
</comment>
<sequence>MRQVVHSIIEAAAYDDNGSGTYRLGATAVTAPTPVDTLDGGTQRTDTDEPITVYFVTNGDERDGITSEGWSAYERSQFMSALASISAVTDVTFVESTDANADFQVVLDSNELNNDGLLGYFYYPSGSSSSIGVFNASGFGWDTNGLQAGGLGFSTIVHEALHGMGLAHPHDGSSILSGLDPSASDFPFGDYGDYDLNQAVYTIMSYNGGYNEAPSSSFSYGDAAGPMALDIAALQEIYGANTTYASGDSFYELPDSNSANSGTGWLAIWDTGGDDTIGYTGNLDVNIDLRPATLQYEVGGGGFISAANGISGGYTIANGVVIENASSGSGNDTLTGNDSANTLSGNGGDDHLVGGTGSDTLYGNSGSDTVETESGTNTIYGGSGYDTLNGGSGADAIFGGSGNDTINGNFGSDDLSGGRGNDAISGGDGADRILGGMGQDTMTGGAGADTFIFAAASDSWADHADTITDFQVGIDFIDVSGFGTDFTLPSTLVVTDNGFDTTIEIDRDLDGTAEIAILVTGVTGLSTDDFIL</sequence>
<proteinExistence type="inferred from homology"/>
<organism evidence="7 8">
    <name type="scientific">Yoonia maritima</name>
    <dbReference type="NCBI Taxonomy" id="1435347"/>
    <lineage>
        <taxon>Bacteria</taxon>
        <taxon>Pseudomonadati</taxon>
        <taxon>Pseudomonadota</taxon>
        <taxon>Alphaproteobacteria</taxon>
        <taxon>Rhodobacterales</taxon>
        <taxon>Paracoccaceae</taxon>
        <taxon>Yoonia</taxon>
    </lineage>
</organism>
<keyword evidence="4" id="KW-0964">Secreted</keyword>
<dbReference type="GO" id="GO:0005509">
    <property type="term" value="F:calcium ion binding"/>
    <property type="evidence" value="ECO:0007669"/>
    <property type="project" value="InterPro"/>
</dbReference>
<evidence type="ECO:0000256" key="4">
    <source>
        <dbReference type="ARBA" id="ARBA00022525"/>
    </source>
</evidence>
<dbReference type="GO" id="GO:0005615">
    <property type="term" value="C:extracellular space"/>
    <property type="evidence" value="ECO:0007669"/>
    <property type="project" value="InterPro"/>
</dbReference>
<dbReference type="Gene3D" id="2.150.10.10">
    <property type="entry name" value="Serralysin-like metalloprotease, C-terminal"/>
    <property type="match status" value="3"/>
</dbReference>
<dbReference type="InterPro" id="IPR018511">
    <property type="entry name" value="Hemolysin-typ_Ca-bd_CS"/>
</dbReference>
<keyword evidence="5" id="KW-0677">Repeat</keyword>
<dbReference type="PROSITE" id="PS00330">
    <property type="entry name" value="HEMOLYSIN_CALCIUM"/>
    <property type="match status" value="2"/>
</dbReference>
<accession>A0A2T0VW01</accession>
<keyword evidence="8" id="KW-1185">Reference proteome</keyword>
<dbReference type="SUPFAM" id="SSF55486">
    <property type="entry name" value="Metalloproteases ('zincins'), catalytic domain"/>
    <property type="match status" value="1"/>
</dbReference>
<feature type="domain" description="Peptidase metallopeptidase" evidence="6">
    <location>
        <begin position="44"/>
        <end position="203"/>
    </location>
</feature>
<evidence type="ECO:0000256" key="1">
    <source>
        <dbReference type="ARBA" id="ARBA00001913"/>
    </source>
</evidence>
<dbReference type="InterPro" id="IPR013858">
    <property type="entry name" value="Peptidase_M10B_C"/>
</dbReference>
<dbReference type="InterPro" id="IPR034033">
    <property type="entry name" value="Serralysin-like"/>
</dbReference>
<dbReference type="SMART" id="SM00235">
    <property type="entry name" value="ZnMc"/>
    <property type="match status" value="1"/>
</dbReference>
<dbReference type="PANTHER" id="PTHR38340:SF1">
    <property type="entry name" value="S-LAYER PROTEIN"/>
    <property type="match status" value="1"/>
</dbReference>